<organism evidence="1 2">
    <name type="scientific">Aquaticitalea lipolytica</name>
    <dbReference type="NCBI Taxonomy" id="1247562"/>
    <lineage>
        <taxon>Bacteria</taxon>
        <taxon>Pseudomonadati</taxon>
        <taxon>Bacteroidota</taxon>
        <taxon>Flavobacteriia</taxon>
        <taxon>Flavobacteriales</taxon>
        <taxon>Flavobacteriaceae</taxon>
        <taxon>Aquaticitalea</taxon>
    </lineage>
</organism>
<dbReference type="Proteomes" id="UP000598120">
    <property type="component" value="Unassembled WGS sequence"/>
</dbReference>
<sequence length="79" mass="8420">MISLNINSCGLKIPLRATSIIPLENTAPIATPKLATIIIVLKETAFEPIAEFKKFTASLLTPTTKSATAKTAKAIIIIK</sequence>
<evidence type="ECO:0000313" key="2">
    <source>
        <dbReference type="Proteomes" id="UP000598120"/>
    </source>
</evidence>
<dbReference type="EMBL" id="BMIC01000005">
    <property type="protein sequence ID" value="GFZ90960.1"/>
    <property type="molecule type" value="Genomic_DNA"/>
</dbReference>
<reference evidence="1 2" key="1">
    <citation type="journal article" date="2014" name="Int. J. Syst. Evol. Microbiol.">
        <title>Complete genome sequence of Corynebacterium casei LMG S-19264T (=DSM 44701T), isolated from a smear-ripened cheese.</title>
        <authorList>
            <consortium name="US DOE Joint Genome Institute (JGI-PGF)"/>
            <person name="Walter F."/>
            <person name="Albersmeier A."/>
            <person name="Kalinowski J."/>
            <person name="Ruckert C."/>
        </authorList>
    </citation>
    <scope>NUCLEOTIDE SEQUENCE [LARGE SCALE GENOMIC DNA]</scope>
    <source>
        <strain evidence="1 2">CGMCC 1.15295</strain>
    </source>
</reference>
<name>A0A8J2TUC5_9FLAO</name>
<evidence type="ECO:0000313" key="1">
    <source>
        <dbReference type="EMBL" id="GFZ90960.1"/>
    </source>
</evidence>
<dbReference type="AlphaFoldDB" id="A0A8J2TUC5"/>
<accession>A0A8J2TUC5</accession>
<gene>
    <name evidence="1" type="ORF">GCM10011531_23340</name>
</gene>
<comment type="caution">
    <text evidence="1">The sequence shown here is derived from an EMBL/GenBank/DDBJ whole genome shotgun (WGS) entry which is preliminary data.</text>
</comment>
<keyword evidence="2" id="KW-1185">Reference proteome</keyword>
<protein>
    <submittedName>
        <fullName evidence="1">Uncharacterized protein</fullName>
    </submittedName>
</protein>
<proteinExistence type="predicted"/>